<reference evidence="1 2" key="1">
    <citation type="submission" date="2024-07" db="EMBL/GenBank/DDBJ databases">
        <authorList>
            <person name="Akdeniz Z."/>
        </authorList>
    </citation>
    <scope>NUCLEOTIDE SEQUENCE [LARGE SCALE GENOMIC DNA]</scope>
</reference>
<organism evidence="1 2">
    <name type="scientific">Hexamita inflata</name>
    <dbReference type="NCBI Taxonomy" id="28002"/>
    <lineage>
        <taxon>Eukaryota</taxon>
        <taxon>Metamonada</taxon>
        <taxon>Diplomonadida</taxon>
        <taxon>Hexamitidae</taxon>
        <taxon>Hexamitinae</taxon>
        <taxon>Hexamita</taxon>
    </lineage>
</organism>
<sequence length="246" mass="28541">MINLGQHAYDRAEIDQLIKWYAEQLSKSAVPTLNAAKAKVLLTNINDNKEIQAVNLKMSKLLGICYKTVQQDFSRKVLPCCQFMLPEAITNWIKKYCIDKQAIKYIKDELKKIFNVELFNFTYIDSLLRNSIKRKANPICLKEFDEFISCYSTDTMKQLKINYLNGTTPHEEIQQAIDNLSHYRYTHQSNQFTLIVFGSYEFKNFQSTTESNISNDSKQAKTLYQSGSLNQISTDQTFSKFLNISE</sequence>
<gene>
    <name evidence="1" type="ORF">HINF_LOCUS31059</name>
</gene>
<evidence type="ECO:0000313" key="1">
    <source>
        <dbReference type="EMBL" id="CAL6026887.1"/>
    </source>
</evidence>
<dbReference type="Proteomes" id="UP001642409">
    <property type="component" value="Unassembled WGS sequence"/>
</dbReference>
<accession>A0ABP1IYW6</accession>
<name>A0ABP1IYW6_9EUKA</name>
<protein>
    <submittedName>
        <fullName evidence="1">Hypothetical_protein</fullName>
    </submittedName>
</protein>
<keyword evidence="2" id="KW-1185">Reference proteome</keyword>
<evidence type="ECO:0000313" key="2">
    <source>
        <dbReference type="Proteomes" id="UP001642409"/>
    </source>
</evidence>
<proteinExistence type="predicted"/>
<dbReference type="EMBL" id="CAXDID020000103">
    <property type="protein sequence ID" value="CAL6026887.1"/>
    <property type="molecule type" value="Genomic_DNA"/>
</dbReference>
<comment type="caution">
    <text evidence="1">The sequence shown here is derived from an EMBL/GenBank/DDBJ whole genome shotgun (WGS) entry which is preliminary data.</text>
</comment>